<dbReference type="PANTHER" id="PTHR35604">
    <property type="entry name" value="TRANSPOSASE INSH FOR INSERTION SEQUENCE ELEMENT IS5A-RELATED"/>
    <property type="match status" value="1"/>
</dbReference>
<dbReference type="RefSeq" id="WP_387417583.1">
    <property type="nucleotide sequence ID" value="NZ_JBIASD010000046.1"/>
</dbReference>
<accession>A0ABW6T2I2</accession>
<gene>
    <name evidence="3" type="ORF">ACFYXI_38050</name>
</gene>
<sequence length="548" mass="60881">MSMRPGSFMEIPETMATAAFPKGSMCMRLRDALGTIFSDDDFADLFPGDGRPAKSPARVALALVLQYAEGLSDRQAADAVRGRLDWKYALGLELEDAGFDFSVFSEFRDRVIAGSAEERILEPLLERAWQARLLRAGGRARTDSTHVLSAARTLNRLELVVEAVRAALNALATAAPSWLAPLIGRQWCERYDQRADSYRLPKGEQARVEHAAVVGQDGYALLEAVYHRDAPSWLYQIEAVQTLRRCWVQQFHRDHTGVRLREQKDLPAGRDRLASPYDTDARYAVKRGSGWTGYKVHLTEMCEPDRPHLVTHVATTPAPVDDSEVIALVHEGLERRGVLPDEHAVDSAYVSAEQLVTARDRFGIEILGPVSADTSWQTKDIEAFQTSDFHVNWDDGQVICPQGYASVSMAAQRTRTGHPVIKVSFSRAHCTPCPVRARCTKSATASRKLTLRPREQHEALACARAVQQGEDWQRRYQIRAGVEGTISQAVRGHGQRRSRYIGLAKTHLQSVLTATAINLVRLDAWLTGTPLGPTRTSHFIGLQQAMIA</sequence>
<organism evidence="3 4">
    <name type="scientific">Microtetraspora malaysiensis</name>
    <dbReference type="NCBI Taxonomy" id="161358"/>
    <lineage>
        <taxon>Bacteria</taxon>
        <taxon>Bacillati</taxon>
        <taxon>Actinomycetota</taxon>
        <taxon>Actinomycetes</taxon>
        <taxon>Streptosporangiales</taxon>
        <taxon>Streptosporangiaceae</taxon>
        <taxon>Microtetraspora</taxon>
    </lineage>
</organism>
<dbReference type="InterPro" id="IPR047629">
    <property type="entry name" value="IS1182_transpos"/>
</dbReference>
<comment type="caution">
    <text evidence="3">The sequence shown here is derived from an EMBL/GenBank/DDBJ whole genome shotgun (WGS) entry which is preliminary data.</text>
</comment>
<reference evidence="3 4" key="1">
    <citation type="submission" date="2024-10" db="EMBL/GenBank/DDBJ databases">
        <title>The Natural Products Discovery Center: Release of the First 8490 Sequenced Strains for Exploring Actinobacteria Biosynthetic Diversity.</title>
        <authorList>
            <person name="Kalkreuter E."/>
            <person name="Kautsar S.A."/>
            <person name="Yang D."/>
            <person name="Bader C.D."/>
            <person name="Teijaro C.N."/>
            <person name="Fluegel L."/>
            <person name="Davis C.M."/>
            <person name="Simpson J.R."/>
            <person name="Lauterbach L."/>
            <person name="Steele A.D."/>
            <person name="Gui C."/>
            <person name="Meng S."/>
            <person name="Li G."/>
            <person name="Viehrig K."/>
            <person name="Ye F."/>
            <person name="Su P."/>
            <person name="Kiefer A.F."/>
            <person name="Nichols A."/>
            <person name="Cepeda A.J."/>
            <person name="Yan W."/>
            <person name="Fan B."/>
            <person name="Jiang Y."/>
            <person name="Adhikari A."/>
            <person name="Zheng C.-J."/>
            <person name="Schuster L."/>
            <person name="Cowan T.M."/>
            <person name="Smanski M.J."/>
            <person name="Chevrette M.G."/>
            <person name="De Carvalho L.P.S."/>
            <person name="Shen B."/>
        </authorList>
    </citation>
    <scope>NUCLEOTIDE SEQUENCE [LARGE SCALE GENOMIC DNA]</scope>
    <source>
        <strain evidence="3 4">NPDC002173</strain>
    </source>
</reference>
<dbReference type="Pfam" id="PF13751">
    <property type="entry name" value="DDE_Tnp_1_6"/>
    <property type="match status" value="1"/>
</dbReference>
<dbReference type="PANTHER" id="PTHR35604:SF2">
    <property type="entry name" value="TRANSPOSASE INSH FOR INSERTION SEQUENCE ELEMENT IS5A-RELATED"/>
    <property type="match status" value="1"/>
</dbReference>
<feature type="domain" description="Transposase DDE" evidence="2">
    <location>
        <begin position="399"/>
        <end position="522"/>
    </location>
</feature>
<dbReference type="Pfam" id="PF05598">
    <property type="entry name" value="DUF772"/>
    <property type="match status" value="1"/>
</dbReference>
<dbReference type="Proteomes" id="UP001602013">
    <property type="component" value="Unassembled WGS sequence"/>
</dbReference>
<evidence type="ECO:0000313" key="4">
    <source>
        <dbReference type="Proteomes" id="UP001602013"/>
    </source>
</evidence>
<keyword evidence="4" id="KW-1185">Reference proteome</keyword>
<protein>
    <submittedName>
        <fullName evidence="3">IS1182 family transposase</fullName>
    </submittedName>
</protein>
<evidence type="ECO:0000313" key="3">
    <source>
        <dbReference type="EMBL" id="MFF3671403.1"/>
    </source>
</evidence>
<proteinExistence type="predicted"/>
<name>A0ABW6T2I2_9ACTN</name>
<evidence type="ECO:0000259" key="1">
    <source>
        <dbReference type="Pfam" id="PF05598"/>
    </source>
</evidence>
<dbReference type="NCBIfam" id="NF033551">
    <property type="entry name" value="transpos_IS1182"/>
    <property type="match status" value="1"/>
</dbReference>
<dbReference type="InterPro" id="IPR025668">
    <property type="entry name" value="Tnp_DDE_dom"/>
</dbReference>
<dbReference type="InterPro" id="IPR008490">
    <property type="entry name" value="Transposase_InsH_N"/>
</dbReference>
<feature type="domain" description="Transposase InsH N-terminal" evidence="1">
    <location>
        <begin position="19"/>
        <end position="110"/>
    </location>
</feature>
<evidence type="ECO:0000259" key="2">
    <source>
        <dbReference type="Pfam" id="PF13751"/>
    </source>
</evidence>
<dbReference type="EMBL" id="JBIASD010000046">
    <property type="protein sequence ID" value="MFF3671403.1"/>
    <property type="molecule type" value="Genomic_DNA"/>
</dbReference>